<dbReference type="GO" id="GO:0000166">
    <property type="term" value="F:nucleotide binding"/>
    <property type="evidence" value="ECO:0007669"/>
    <property type="project" value="UniProtKB-KW"/>
</dbReference>
<keyword evidence="4" id="KW-0547">Nucleotide-binding</keyword>
<dbReference type="GO" id="GO:0110001">
    <property type="term" value="C:toxin-antitoxin complex"/>
    <property type="evidence" value="ECO:0007669"/>
    <property type="project" value="InterPro"/>
</dbReference>
<evidence type="ECO:0000256" key="2">
    <source>
        <dbReference type="ARBA" id="ARBA00022649"/>
    </source>
</evidence>
<dbReference type="GO" id="GO:0004540">
    <property type="term" value="F:RNA nuclease activity"/>
    <property type="evidence" value="ECO:0007669"/>
    <property type="project" value="InterPro"/>
</dbReference>
<keyword evidence="1" id="KW-0597">Phosphoprotein</keyword>
<dbReference type="InterPro" id="IPR037038">
    <property type="entry name" value="HepT-like_sf"/>
</dbReference>
<evidence type="ECO:0000256" key="1">
    <source>
        <dbReference type="ARBA" id="ARBA00022553"/>
    </source>
</evidence>
<dbReference type="PANTHER" id="PTHR34139:SF1">
    <property type="entry name" value="RNASE MJ1380-RELATED"/>
    <property type="match status" value="1"/>
</dbReference>
<dbReference type="InterPro" id="IPR008201">
    <property type="entry name" value="HepT-like"/>
</dbReference>
<dbReference type="InterPro" id="IPR051813">
    <property type="entry name" value="HepT_RNase_toxin"/>
</dbReference>
<evidence type="ECO:0000256" key="5">
    <source>
        <dbReference type="ARBA" id="ARBA00022801"/>
    </source>
</evidence>
<keyword evidence="5" id="KW-0378">Hydrolase</keyword>
<reference evidence="7" key="1">
    <citation type="submission" date="2013-08" db="EMBL/GenBank/DDBJ databases">
        <authorList>
            <person name="Mendez C."/>
            <person name="Richter M."/>
            <person name="Ferrer M."/>
            <person name="Sanchez J."/>
        </authorList>
    </citation>
    <scope>NUCLEOTIDE SEQUENCE</scope>
</reference>
<dbReference type="Pfam" id="PF01934">
    <property type="entry name" value="HepT-like"/>
    <property type="match status" value="1"/>
</dbReference>
<reference evidence="7" key="2">
    <citation type="journal article" date="2014" name="ISME J.">
        <title>Microbial stratification in low pH oxic and suboxic macroscopic growths along an acid mine drainage.</title>
        <authorList>
            <person name="Mendez-Garcia C."/>
            <person name="Mesa V."/>
            <person name="Sprenger R.R."/>
            <person name="Richter M."/>
            <person name="Diez M.S."/>
            <person name="Solano J."/>
            <person name="Bargiela R."/>
            <person name="Golyshina O.V."/>
            <person name="Manteca A."/>
            <person name="Ramos J.L."/>
            <person name="Gallego J.R."/>
            <person name="Llorente I."/>
            <person name="Martins Dos Santos V.A."/>
            <person name="Jensen O.N."/>
            <person name="Pelaez A.I."/>
            <person name="Sanchez J."/>
            <person name="Ferrer M."/>
        </authorList>
    </citation>
    <scope>NUCLEOTIDE SEQUENCE</scope>
</reference>
<dbReference type="Gene3D" id="1.20.120.580">
    <property type="entry name" value="bsu32300-like"/>
    <property type="match status" value="1"/>
</dbReference>
<keyword evidence="3" id="KW-0540">Nuclease</keyword>
<evidence type="ECO:0000313" key="7">
    <source>
        <dbReference type="EMBL" id="EQD52371.1"/>
    </source>
</evidence>
<dbReference type="PANTHER" id="PTHR34139">
    <property type="entry name" value="UPF0331 PROTEIN MJ0127"/>
    <property type="match status" value="1"/>
</dbReference>
<evidence type="ECO:0000256" key="4">
    <source>
        <dbReference type="ARBA" id="ARBA00022741"/>
    </source>
</evidence>
<protein>
    <submittedName>
        <fullName evidence="7">Protein containing DUF86</fullName>
    </submittedName>
</protein>
<organism evidence="7">
    <name type="scientific">mine drainage metagenome</name>
    <dbReference type="NCBI Taxonomy" id="410659"/>
    <lineage>
        <taxon>unclassified sequences</taxon>
        <taxon>metagenomes</taxon>
        <taxon>ecological metagenomes</taxon>
    </lineage>
</organism>
<proteinExistence type="inferred from homology"/>
<dbReference type="GO" id="GO:0016787">
    <property type="term" value="F:hydrolase activity"/>
    <property type="evidence" value="ECO:0007669"/>
    <property type="project" value="UniProtKB-KW"/>
</dbReference>
<dbReference type="EMBL" id="AUZZ01004647">
    <property type="protein sequence ID" value="EQD52371.1"/>
    <property type="molecule type" value="Genomic_DNA"/>
</dbReference>
<dbReference type="AlphaFoldDB" id="T0ZVU3"/>
<name>T0ZVU3_9ZZZZ</name>
<gene>
    <name evidence="7" type="ORF">B2A_06557</name>
</gene>
<evidence type="ECO:0000256" key="6">
    <source>
        <dbReference type="ARBA" id="ARBA00024207"/>
    </source>
</evidence>
<sequence>MPWIALVAMRNRLIHAYFDIDRDIVWKTVTEEIPSLRSQSLQLLSNEPTG</sequence>
<keyword evidence="2" id="KW-1277">Toxin-antitoxin system</keyword>
<evidence type="ECO:0000256" key="3">
    <source>
        <dbReference type="ARBA" id="ARBA00022722"/>
    </source>
</evidence>
<comment type="caution">
    <text evidence="7">The sequence shown here is derived from an EMBL/GenBank/DDBJ whole genome shotgun (WGS) entry which is preliminary data.</text>
</comment>
<accession>T0ZVU3</accession>
<comment type="similarity">
    <text evidence="6">Belongs to the HepT RNase toxin family.</text>
</comment>